<comment type="caution">
    <text evidence="3">The sequence shown here is derived from an EMBL/GenBank/DDBJ whole genome shotgun (WGS) entry which is preliminary data.</text>
</comment>
<protein>
    <recommendedName>
        <fullName evidence="2">HTH cro/C1-type domain-containing protein</fullName>
    </recommendedName>
</protein>
<dbReference type="InterPro" id="IPR010982">
    <property type="entry name" value="Lambda_DNA-bd_dom_sf"/>
</dbReference>
<reference evidence="3" key="2">
    <citation type="submission" date="2020-09" db="EMBL/GenBank/DDBJ databases">
        <authorList>
            <person name="Sun Q."/>
            <person name="Zhou Y."/>
        </authorList>
    </citation>
    <scope>NUCLEOTIDE SEQUENCE</scope>
    <source>
        <strain evidence="3">CGMCC 1.15371</strain>
    </source>
</reference>
<dbReference type="InterPro" id="IPR001387">
    <property type="entry name" value="Cro/C1-type_HTH"/>
</dbReference>
<dbReference type="PROSITE" id="PS50943">
    <property type="entry name" value="HTH_CROC1"/>
    <property type="match status" value="1"/>
</dbReference>
<accession>A0A8J2YJL1</accession>
<dbReference type="Pfam" id="PF01381">
    <property type="entry name" value="HTH_3"/>
    <property type="match status" value="1"/>
</dbReference>
<dbReference type="GO" id="GO:0003677">
    <property type="term" value="F:DNA binding"/>
    <property type="evidence" value="ECO:0007669"/>
    <property type="project" value="UniProtKB-KW"/>
</dbReference>
<proteinExistence type="predicted"/>
<feature type="domain" description="HTH cro/C1-type" evidence="2">
    <location>
        <begin position="7"/>
        <end position="61"/>
    </location>
</feature>
<dbReference type="Proteomes" id="UP000628775">
    <property type="component" value="Unassembled WGS sequence"/>
</dbReference>
<sequence length="74" mass="8219">MELHEKIKAFRKSKGISQTFVAKALNLSVSGYNMKESGKRPITTSELQKISSVLGVSASIFFEEKFHVKLNTTA</sequence>
<keyword evidence="1" id="KW-0238">DNA-binding</keyword>
<name>A0A8J2YJL1_9BACL</name>
<dbReference type="PANTHER" id="PTHR46797:SF1">
    <property type="entry name" value="METHYLPHOSPHONATE SYNTHASE"/>
    <property type="match status" value="1"/>
</dbReference>
<evidence type="ECO:0000313" key="3">
    <source>
        <dbReference type="EMBL" id="GGE47990.1"/>
    </source>
</evidence>
<dbReference type="SUPFAM" id="SSF47413">
    <property type="entry name" value="lambda repressor-like DNA-binding domains"/>
    <property type="match status" value="1"/>
</dbReference>
<reference evidence="3" key="1">
    <citation type="journal article" date="2014" name="Int. J. Syst. Evol. Microbiol.">
        <title>Complete genome sequence of Corynebacterium casei LMG S-19264T (=DSM 44701T), isolated from a smear-ripened cheese.</title>
        <authorList>
            <consortium name="US DOE Joint Genome Institute (JGI-PGF)"/>
            <person name="Walter F."/>
            <person name="Albersmeier A."/>
            <person name="Kalinowski J."/>
            <person name="Ruckert C."/>
        </authorList>
    </citation>
    <scope>NUCLEOTIDE SEQUENCE</scope>
    <source>
        <strain evidence="3">CGMCC 1.15371</strain>
    </source>
</reference>
<keyword evidence="4" id="KW-1185">Reference proteome</keyword>
<evidence type="ECO:0000313" key="4">
    <source>
        <dbReference type="Proteomes" id="UP000628775"/>
    </source>
</evidence>
<evidence type="ECO:0000259" key="2">
    <source>
        <dbReference type="PROSITE" id="PS50943"/>
    </source>
</evidence>
<dbReference type="GO" id="GO:0005829">
    <property type="term" value="C:cytosol"/>
    <property type="evidence" value="ECO:0007669"/>
    <property type="project" value="TreeGrafter"/>
</dbReference>
<dbReference type="GO" id="GO:0003700">
    <property type="term" value="F:DNA-binding transcription factor activity"/>
    <property type="evidence" value="ECO:0007669"/>
    <property type="project" value="TreeGrafter"/>
</dbReference>
<dbReference type="AlphaFoldDB" id="A0A8J2YJL1"/>
<evidence type="ECO:0000256" key="1">
    <source>
        <dbReference type="ARBA" id="ARBA00023125"/>
    </source>
</evidence>
<dbReference type="EMBL" id="BMIR01000014">
    <property type="protein sequence ID" value="GGE47990.1"/>
    <property type="molecule type" value="Genomic_DNA"/>
</dbReference>
<dbReference type="SMART" id="SM00530">
    <property type="entry name" value="HTH_XRE"/>
    <property type="match status" value="1"/>
</dbReference>
<organism evidence="3 4">
    <name type="scientific">Pullulanibacillus camelliae</name>
    <dbReference type="NCBI Taxonomy" id="1707096"/>
    <lineage>
        <taxon>Bacteria</taxon>
        <taxon>Bacillati</taxon>
        <taxon>Bacillota</taxon>
        <taxon>Bacilli</taxon>
        <taxon>Bacillales</taxon>
        <taxon>Sporolactobacillaceae</taxon>
        <taxon>Pullulanibacillus</taxon>
    </lineage>
</organism>
<gene>
    <name evidence="3" type="ORF">GCM10011391_28470</name>
</gene>
<dbReference type="InterPro" id="IPR050807">
    <property type="entry name" value="TransReg_Diox_bact_type"/>
</dbReference>
<dbReference type="CDD" id="cd00093">
    <property type="entry name" value="HTH_XRE"/>
    <property type="match status" value="1"/>
</dbReference>
<dbReference type="PANTHER" id="PTHR46797">
    <property type="entry name" value="HTH-TYPE TRANSCRIPTIONAL REGULATOR"/>
    <property type="match status" value="1"/>
</dbReference>
<dbReference type="RefSeq" id="WP_188695485.1">
    <property type="nucleotide sequence ID" value="NZ_BMIR01000014.1"/>
</dbReference>
<dbReference type="Gene3D" id="1.10.260.40">
    <property type="entry name" value="lambda repressor-like DNA-binding domains"/>
    <property type="match status" value="1"/>
</dbReference>